<dbReference type="KEGG" id="dsq:DICSQDRAFT_35794"/>
<evidence type="ECO:0000313" key="3">
    <source>
        <dbReference type="EMBL" id="EJF61357.1"/>
    </source>
</evidence>
<dbReference type="GeneID" id="18841806"/>
<organism evidence="3 4">
    <name type="scientific">Dichomitus squalens (strain LYAD-421)</name>
    <name type="common">Western red white-rot fungus</name>
    <dbReference type="NCBI Taxonomy" id="732165"/>
    <lineage>
        <taxon>Eukaryota</taxon>
        <taxon>Fungi</taxon>
        <taxon>Dikarya</taxon>
        <taxon>Basidiomycota</taxon>
        <taxon>Agaricomycotina</taxon>
        <taxon>Agaricomycetes</taxon>
        <taxon>Polyporales</taxon>
        <taxon>Polyporaceae</taxon>
        <taxon>Dichomitus</taxon>
    </lineage>
</organism>
<dbReference type="OrthoDB" id="2745134at2759"/>
<dbReference type="AlphaFoldDB" id="R7T297"/>
<dbReference type="RefSeq" id="XP_007365802.1">
    <property type="nucleotide sequence ID" value="XM_007365740.1"/>
</dbReference>
<feature type="non-terminal residue" evidence="3">
    <location>
        <position position="54"/>
    </location>
</feature>
<sequence>NHSPIYPAAVFLYDTIITTGEEIRCFWGRKITGAVILFWLNKYMTMLVLVWGLA</sequence>
<keyword evidence="1" id="KW-0812">Transmembrane</keyword>
<dbReference type="InterPro" id="IPR045340">
    <property type="entry name" value="DUF6533"/>
</dbReference>
<evidence type="ECO:0000259" key="2">
    <source>
        <dbReference type="Pfam" id="PF20151"/>
    </source>
</evidence>
<feature type="non-terminal residue" evidence="3">
    <location>
        <position position="1"/>
    </location>
</feature>
<feature type="transmembrane region" description="Helical" evidence="1">
    <location>
        <begin position="31"/>
        <end position="53"/>
    </location>
</feature>
<keyword evidence="1" id="KW-0472">Membrane</keyword>
<gene>
    <name evidence="3" type="ORF">DICSQDRAFT_35794</name>
</gene>
<keyword evidence="1" id="KW-1133">Transmembrane helix</keyword>
<dbReference type="Proteomes" id="UP000053319">
    <property type="component" value="Unassembled WGS sequence"/>
</dbReference>
<dbReference type="Pfam" id="PF20151">
    <property type="entry name" value="DUF6533"/>
    <property type="match status" value="1"/>
</dbReference>
<reference evidence="3 4" key="1">
    <citation type="journal article" date="2012" name="Science">
        <title>The Paleozoic origin of enzymatic lignin decomposition reconstructed from 31 fungal genomes.</title>
        <authorList>
            <person name="Floudas D."/>
            <person name="Binder M."/>
            <person name="Riley R."/>
            <person name="Barry K."/>
            <person name="Blanchette R.A."/>
            <person name="Henrissat B."/>
            <person name="Martinez A.T."/>
            <person name="Otillar R."/>
            <person name="Spatafora J.W."/>
            <person name="Yadav J.S."/>
            <person name="Aerts A."/>
            <person name="Benoit I."/>
            <person name="Boyd A."/>
            <person name="Carlson A."/>
            <person name="Copeland A."/>
            <person name="Coutinho P.M."/>
            <person name="de Vries R.P."/>
            <person name="Ferreira P."/>
            <person name="Findley K."/>
            <person name="Foster B."/>
            <person name="Gaskell J."/>
            <person name="Glotzer D."/>
            <person name="Gorecki P."/>
            <person name="Heitman J."/>
            <person name="Hesse C."/>
            <person name="Hori C."/>
            <person name="Igarashi K."/>
            <person name="Jurgens J.A."/>
            <person name="Kallen N."/>
            <person name="Kersten P."/>
            <person name="Kohler A."/>
            <person name="Kuees U."/>
            <person name="Kumar T.K.A."/>
            <person name="Kuo A."/>
            <person name="LaButti K."/>
            <person name="Larrondo L.F."/>
            <person name="Lindquist E."/>
            <person name="Ling A."/>
            <person name="Lombard V."/>
            <person name="Lucas S."/>
            <person name="Lundell T."/>
            <person name="Martin R."/>
            <person name="McLaughlin D.J."/>
            <person name="Morgenstern I."/>
            <person name="Morin E."/>
            <person name="Murat C."/>
            <person name="Nagy L.G."/>
            <person name="Nolan M."/>
            <person name="Ohm R.A."/>
            <person name="Patyshakuliyeva A."/>
            <person name="Rokas A."/>
            <person name="Ruiz-Duenas F.J."/>
            <person name="Sabat G."/>
            <person name="Salamov A."/>
            <person name="Samejima M."/>
            <person name="Schmutz J."/>
            <person name="Slot J.C."/>
            <person name="St John F."/>
            <person name="Stenlid J."/>
            <person name="Sun H."/>
            <person name="Sun S."/>
            <person name="Syed K."/>
            <person name="Tsang A."/>
            <person name="Wiebenga A."/>
            <person name="Young D."/>
            <person name="Pisabarro A."/>
            <person name="Eastwood D.C."/>
            <person name="Martin F."/>
            <person name="Cullen D."/>
            <person name="Grigoriev I.V."/>
            <person name="Hibbett D.S."/>
        </authorList>
    </citation>
    <scope>NUCLEOTIDE SEQUENCE [LARGE SCALE GENOMIC DNA]</scope>
    <source>
        <strain evidence="3 4">LYAD-421 SS1</strain>
    </source>
</reference>
<dbReference type="HOGENOM" id="CLU_3055928_0_0_1"/>
<dbReference type="EMBL" id="JH719410">
    <property type="protein sequence ID" value="EJF61357.1"/>
    <property type="molecule type" value="Genomic_DNA"/>
</dbReference>
<protein>
    <recommendedName>
        <fullName evidence="2">DUF6533 domain-containing protein</fullName>
    </recommendedName>
</protein>
<proteinExistence type="predicted"/>
<evidence type="ECO:0000313" key="4">
    <source>
        <dbReference type="Proteomes" id="UP000053319"/>
    </source>
</evidence>
<accession>R7T297</accession>
<feature type="domain" description="DUF6533" evidence="2">
    <location>
        <begin position="8"/>
        <end position="47"/>
    </location>
</feature>
<evidence type="ECO:0000256" key="1">
    <source>
        <dbReference type="SAM" id="Phobius"/>
    </source>
</evidence>
<name>R7T297_DICSQ</name>